<dbReference type="RefSeq" id="WP_241370362.1">
    <property type="nucleotide sequence ID" value="NZ_JAKZFC010000006.1"/>
</dbReference>
<evidence type="ECO:0000313" key="1">
    <source>
        <dbReference type="EMBL" id="MCH7323190.1"/>
    </source>
</evidence>
<accession>A0ABS9UGD6</accession>
<gene>
    <name evidence="1" type="ORF">LZ480_15035</name>
</gene>
<proteinExistence type="predicted"/>
<dbReference type="EMBL" id="JAKZFC010000006">
    <property type="protein sequence ID" value="MCH7323190.1"/>
    <property type="molecule type" value="Genomic_DNA"/>
</dbReference>
<reference evidence="1 2" key="1">
    <citation type="submission" date="2022-03" db="EMBL/GenBank/DDBJ databases">
        <authorList>
            <person name="Jo J.-H."/>
            <person name="Im W.-T."/>
        </authorList>
    </citation>
    <scope>NUCLEOTIDE SEQUENCE [LARGE SCALE GENOMIC DNA]</scope>
    <source>
        <strain evidence="1 2">MA9</strain>
    </source>
</reference>
<sequence length="63" mass="6834">MEGKKYTKAGTNIEEVKRLNASSGPSYNEMLAALAQGPRAKAKEEIAAEPLDVNVVKDSTRKK</sequence>
<comment type="caution">
    <text evidence="1">The sequence shown here is derived from an EMBL/GenBank/DDBJ whole genome shotgun (WGS) entry which is preliminary data.</text>
</comment>
<keyword evidence="2" id="KW-1185">Reference proteome</keyword>
<evidence type="ECO:0000313" key="2">
    <source>
        <dbReference type="Proteomes" id="UP001316087"/>
    </source>
</evidence>
<name>A0ABS9UGD6_9BACL</name>
<dbReference type="Proteomes" id="UP001316087">
    <property type="component" value="Unassembled WGS sequence"/>
</dbReference>
<protein>
    <submittedName>
        <fullName evidence="1">Uncharacterized protein</fullName>
    </submittedName>
</protein>
<organism evidence="1 2">
    <name type="scientific">Solibacillus palustris</name>
    <dbReference type="NCBI Taxonomy" id="2908203"/>
    <lineage>
        <taxon>Bacteria</taxon>
        <taxon>Bacillati</taxon>
        <taxon>Bacillota</taxon>
        <taxon>Bacilli</taxon>
        <taxon>Bacillales</taxon>
        <taxon>Caryophanaceae</taxon>
        <taxon>Solibacillus</taxon>
    </lineage>
</organism>